<dbReference type="Proteomes" id="UP000006038">
    <property type="component" value="Chromosome 4"/>
</dbReference>
<dbReference type="Gene3D" id="1.10.10.60">
    <property type="entry name" value="Homeodomain-like"/>
    <property type="match status" value="1"/>
</dbReference>
<feature type="compositionally biased region" description="Polar residues" evidence="6">
    <location>
        <begin position="191"/>
        <end position="200"/>
    </location>
</feature>
<dbReference type="InterPro" id="IPR001005">
    <property type="entry name" value="SANT/Myb"/>
</dbReference>
<dbReference type="InterPro" id="IPR009057">
    <property type="entry name" value="Homeodomain-like_sf"/>
</dbReference>
<evidence type="ECO:0000256" key="1">
    <source>
        <dbReference type="ARBA" id="ARBA00004123"/>
    </source>
</evidence>
<protein>
    <submittedName>
        <fullName evidence="10">Uncharacterized protein</fullName>
    </submittedName>
</protein>
<feature type="domain" description="SANT" evidence="8">
    <location>
        <begin position="57"/>
        <end position="108"/>
    </location>
</feature>
<reference evidence="10" key="2">
    <citation type="submission" date="2013-04" db="UniProtKB">
        <authorList>
            <consortium name="EnsemblPlants"/>
        </authorList>
    </citation>
    <scope>IDENTIFICATION</scope>
</reference>
<dbReference type="GeneID" id="102715571"/>
<keyword evidence="5" id="KW-0539">Nucleus</keyword>
<reference evidence="10" key="1">
    <citation type="journal article" date="2013" name="Nat. Commun.">
        <title>Whole-genome sequencing of Oryza brachyantha reveals mechanisms underlying Oryza genome evolution.</title>
        <authorList>
            <person name="Chen J."/>
            <person name="Huang Q."/>
            <person name="Gao D."/>
            <person name="Wang J."/>
            <person name="Lang Y."/>
            <person name="Liu T."/>
            <person name="Li B."/>
            <person name="Bai Z."/>
            <person name="Luis Goicoechea J."/>
            <person name="Liang C."/>
            <person name="Chen C."/>
            <person name="Zhang W."/>
            <person name="Sun S."/>
            <person name="Liao Y."/>
            <person name="Zhang X."/>
            <person name="Yang L."/>
            <person name="Song C."/>
            <person name="Wang M."/>
            <person name="Shi J."/>
            <person name="Liu G."/>
            <person name="Liu J."/>
            <person name="Zhou H."/>
            <person name="Zhou W."/>
            <person name="Yu Q."/>
            <person name="An N."/>
            <person name="Chen Y."/>
            <person name="Cai Q."/>
            <person name="Wang B."/>
            <person name="Liu B."/>
            <person name="Min J."/>
            <person name="Huang Y."/>
            <person name="Wu H."/>
            <person name="Li Z."/>
            <person name="Zhang Y."/>
            <person name="Yin Y."/>
            <person name="Song W."/>
            <person name="Jiang J."/>
            <person name="Jackson S.A."/>
            <person name="Wing R.A."/>
            <person name="Wang J."/>
            <person name="Chen M."/>
        </authorList>
    </citation>
    <scope>NUCLEOTIDE SEQUENCE [LARGE SCALE GENOMIC DNA]</scope>
    <source>
        <strain evidence="10">cv. IRGC 101232</strain>
    </source>
</reference>
<evidence type="ECO:0000256" key="4">
    <source>
        <dbReference type="ARBA" id="ARBA00023163"/>
    </source>
</evidence>
<keyword evidence="11" id="KW-1185">Reference proteome</keyword>
<dbReference type="eggNOG" id="KOG0724">
    <property type="taxonomic scope" value="Eukaryota"/>
</dbReference>
<dbReference type="SUPFAM" id="SSF46689">
    <property type="entry name" value="Homeodomain-like"/>
    <property type="match status" value="1"/>
</dbReference>
<dbReference type="Gramene" id="OB04G29880.1">
    <property type="protein sequence ID" value="OB04G29880.1"/>
    <property type="gene ID" value="OB04G29880"/>
</dbReference>
<keyword evidence="3" id="KW-0238">DNA-binding</keyword>
<dbReference type="OMA" id="WNPWLTN"/>
<evidence type="ECO:0000259" key="7">
    <source>
        <dbReference type="PROSITE" id="PS50090"/>
    </source>
</evidence>
<dbReference type="FunFam" id="1.10.10.60:FF:000023">
    <property type="entry name" value="protein REVEILLE 6 isoform X1"/>
    <property type="match status" value="1"/>
</dbReference>
<feature type="compositionally biased region" description="Basic residues" evidence="6">
    <location>
        <begin position="131"/>
        <end position="141"/>
    </location>
</feature>
<organism evidence="10">
    <name type="scientific">Oryza brachyantha</name>
    <name type="common">malo sina</name>
    <dbReference type="NCBI Taxonomy" id="4533"/>
    <lineage>
        <taxon>Eukaryota</taxon>
        <taxon>Viridiplantae</taxon>
        <taxon>Streptophyta</taxon>
        <taxon>Embryophyta</taxon>
        <taxon>Tracheophyta</taxon>
        <taxon>Spermatophyta</taxon>
        <taxon>Magnoliopsida</taxon>
        <taxon>Liliopsida</taxon>
        <taxon>Poales</taxon>
        <taxon>Poaceae</taxon>
        <taxon>BOP clade</taxon>
        <taxon>Oryzoideae</taxon>
        <taxon>Oryzeae</taxon>
        <taxon>Oryzinae</taxon>
        <taxon>Oryza</taxon>
    </lineage>
</organism>
<dbReference type="PANTHER" id="PTHR12802">
    <property type="entry name" value="SWI/SNF COMPLEX-RELATED"/>
    <property type="match status" value="1"/>
</dbReference>
<dbReference type="GO" id="GO:0010468">
    <property type="term" value="P:regulation of gene expression"/>
    <property type="evidence" value="ECO:0007669"/>
    <property type="project" value="UniProtKB-ARBA"/>
</dbReference>
<comment type="subcellular location">
    <subcellularLocation>
        <location evidence="1">Nucleus</location>
    </subcellularLocation>
</comment>
<proteinExistence type="predicted"/>
<dbReference type="CDD" id="cd00167">
    <property type="entry name" value="SANT"/>
    <property type="match status" value="1"/>
</dbReference>
<dbReference type="STRING" id="4533.J3M0R3"/>
<feature type="region of interest" description="Disordered" evidence="6">
    <location>
        <begin position="379"/>
        <end position="409"/>
    </location>
</feature>
<dbReference type="GO" id="GO:0003677">
    <property type="term" value="F:DNA binding"/>
    <property type="evidence" value="ECO:0007669"/>
    <property type="project" value="UniProtKB-KW"/>
</dbReference>
<evidence type="ECO:0000313" key="10">
    <source>
        <dbReference type="EnsemblPlants" id="OB04G29880.1"/>
    </source>
</evidence>
<accession>J3M0R3</accession>
<dbReference type="KEGG" id="obr:102715571"/>
<dbReference type="HOGENOM" id="CLU_030536_0_1_1"/>
<dbReference type="SMR" id="J3M0R3"/>
<dbReference type="GO" id="GO:0005634">
    <property type="term" value="C:nucleus"/>
    <property type="evidence" value="ECO:0007669"/>
    <property type="project" value="UniProtKB-SubCell"/>
</dbReference>
<dbReference type="InterPro" id="IPR017930">
    <property type="entry name" value="Myb_dom"/>
</dbReference>
<dbReference type="PROSITE" id="PS51293">
    <property type="entry name" value="SANT"/>
    <property type="match status" value="1"/>
</dbReference>
<dbReference type="Pfam" id="PF00249">
    <property type="entry name" value="Myb_DNA-binding"/>
    <property type="match status" value="1"/>
</dbReference>
<dbReference type="OrthoDB" id="118550at2759"/>
<dbReference type="InterPro" id="IPR006447">
    <property type="entry name" value="Myb_dom_plants"/>
</dbReference>
<sequence>MARFQETKAMNDKGHVADHVGHQDLMEKLTDPLDSGVMDMMDEARIPKARKPYTITKQREKWTEDEHKLFLEALQLHGRAWRRIQEHIGTKTAVQIRSHAQKFFSKVIKESSGDNCNSLGAAPSIQIPPPRPKRKPVHPYPRKLGSTASKNVSALKQLEKPQLQVQSLYDQDNGSPTSVLTVAQIRHDTLGSDSGGSPASTIDIEERSPTPSTTTAELAVELPPANAEEVKGNGNCKEVTCDKSGAPVLRLFGKRVMVSDLHQMSTPDTGNLQTVADMEVDASAETPTSGTGKFSCHGAAEANTWNPWLTNTHQFLYYLPNGQFFSVHSALPCFSYHTEGASSPQMSHPQVVASNQHHQHQAYEAVDYKCMQREGSWTESHSASSSVAETTARNSETTESYRNGDRNNDWMIPLPDSRKYVSPGSNCKRGFVPYKRCVADSEALLKSQAPQEEADGEMTRLCL</sequence>
<feature type="domain" description="HTH myb-type" evidence="9">
    <location>
        <begin position="54"/>
        <end position="108"/>
    </location>
</feature>
<dbReference type="RefSeq" id="XP_006652697.1">
    <property type="nucleotide sequence ID" value="XM_006652634.3"/>
</dbReference>
<evidence type="ECO:0000256" key="6">
    <source>
        <dbReference type="SAM" id="MobiDB-lite"/>
    </source>
</evidence>
<feature type="region of interest" description="Disordered" evidence="6">
    <location>
        <begin position="115"/>
        <end position="147"/>
    </location>
</feature>
<dbReference type="PROSITE" id="PS51294">
    <property type="entry name" value="HTH_MYB"/>
    <property type="match status" value="1"/>
</dbReference>
<feature type="domain" description="Myb-like" evidence="7">
    <location>
        <begin position="54"/>
        <end position="104"/>
    </location>
</feature>
<keyword evidence="4" id="KW-0804">Transcription</keyword>
<evidence type="ECO:0000313" key="11">
    <source>
        <dbReference type="Proteomes" id="UP000006038"/>
    </source>
</evidence>
<evidence type="ECO:0000256" key="5">
    <source>
        <dbReference type="ARBA" id="ARBA00023242"/>
    </source>
</evidence>
<dbReference type="PANTHER" id="PTHR12802:SF171">
    <property type="entry name" value="OS04G0583900 PROTEIN"/>
    <property type="match status" value="1"/>
</dbReference>
<evidence type="ECO:0000256" key="3">
    <source>
        <dbReference type="ARBA" id="ARBA00023125"/>
    </source>
</evidence>
<evidence type="ECO:0000259" key="8">
    <source>
        <dbReference type="PROSITE" id="PS51293"/>
    </source>
</evidence>
<dbReference type="SMART" id="SM00717">
    <property type="entry name" value="SANT"/>
    <property type="match status" value="1"/>
</dbReference>
<dbReference type="NCBIfam" id="TIGR01557">
    <property type="entry name" value="myb_SHAQKYF"/>
    <property type="match status" value="1"/>
</dbReference>
<feature type="region of interest" description="Disordered" evidence="6">
    <location>
        <begin position="188"/>
        <end position="212"/>
    </location>
</feature>
<evidence type="ECO:0000256" key="2">
    <source>
        <dbReference type="ARBA" id="ARBA00023015"/>
    </source>
</evidence>
<dbReference type="InterPro" id="IPR017884">
    <property type="entry name" value="SANT_dom"/>
</dbReference>
<keyword evidence="2" id="KW-0805">Transcription regulation</keyword>
<dbReference type="PROSITE" id="PS50090">
    <property type="entry name" value="MYB_LIKE"/>
    <property type="match status" value="1"/>
</dbReference>
<dbReference type="AlphaFoldDB" id="J3M0R3"/>
<evidence type="ECO:0000259" key="9">
    <source>
        <dbReference type="PROSITE" id="PS51294"/>
    </source>
</evidence>
<gene>
    <name evidence="10" type="primary">LOC102715571</name>
</gene>
<dbReference type="EnsemblPlants" id="OB04G29880.1">
    <property type="protein sequence ID" value="OB04G29880.1"/>
    <property type="gene ID" value="OB04G29880"/>
</dbReference>
<feature type="compositionally biased region" description="Polar residues" evidence="6">
    <location>
        <begin position="379"/>
        <end position="401"/>
    </location>
</feature>
<name>J3M0R3_ORYBR</name>